<comment type="caution">
    <text evidence="1">The sequence shown here is derived from an EMBL/GenBank/DDBJ whole genome shotgun (WGS) entry which is preliminary data.</text>
</comment>
<proteinExistence type="predicted"/>
<name>A0A4Y2GMA8_ARAVE</name>
<dbReference type="AlphaFoldDB" id="A0A4Y2GMA8"/>
<evidence type="ECO:0000313" key="2">
    <source>
        <dbReference type="Proteomes" id="UP000499080"/>
    </source>
</evidence>
<protein>
    <recommendedName>
        <fullName evidence="3">RNase H type-1 domain-containing protein</fullName>
    </recommendedName>
</protein>
<dbReference type="OrthoDB" id="411823at2759"/>
<gene>
    <name evidence="1" type="ORF">AVEN_125911_1</name>
</gene>
<dbReference type="InterPro" id="IPR012337">
    <property type="entry name" value="RNaseH-like_sf"/>
</dbReference>
<evidence type="ECO:0000313" key="1">
    <source>
        <dbReference type="EMBL" id="GBM53608.1"/>
    </source>
</evidence>
<evidence type="ECO:0008006" key="3">
    <source>
        <dbReference type="Google" id="ProtNLM"/>
    </source>
</evidence>
<reference evidence="1 2" key="1">
    <citation type="journal article" date="2019" name="Sci. Rep.">
        <title>Orb-weaving spider Araneus ventricosus genome elucidates the spidroin gene catalogue.</title>
        <authorList>
            <person name="Kono N."/>
            <person name="Nakamura H."/>
            <person name="Ohtoshi R."/>
            <person name="Moran D.A.P."/>
            <person name="Shinohara A."/>
            <person name="Yoshida Y."/>
            <person name="Fujiwara M."/>
            <person name="Mori M."/>
            <person name="Tomita M."/>
            <person name="Arakawa K."/>
        </authorList>
    </citation>
    <scope>NUCLEOTIDE SEQUENCE [LARGE SCALE GENOMIC DNA]</scope>
</reference>
<organism evidence="1 2">
    <name type="scientific">Araneus ventricosus</name>
    <name type="common">Orbweaver spider</name>
    <name type="synonym">Epeira ventricosa</name>
    <dbReference type="NCBI Taxonomy" id="182803"/>
    <lineage>
        <taxon>Eukaryota</taxon>
        <taxon>Metazoa</taxon>
        <taxon>Ecdysozoa</taxon>
        <taxon>Arthropoda</taxon>
        <taxon>Chelicerata</taxon>
        <taxon>Arachnida</taxon>
        <taxon>Araneae</taxon>
        <taxon>Araneomorphae</taxon>
        <taxon>Entelegynae</taxon>
        <taxon>Araneoidea</taxon>
        <taxon>Araneidae</taxon>
        <taxon>Araneus</taxon>
    </lineage>
</organism>
<keyword evidence="2" id="KW-1185">Reference proteome</keyword>
<dbReference type="SUPFAM" id="SSF53098">
    <property type="entry name" value="Ribonuclease H-like"/>
    <property type="match status" value="1"/>
</dbReference>
<dbReference type="GO" id="GO:0003676">
    <property type="term" value="F:nucleic acid binding"/>
    <property type="evidence" value="ECO:0007669"/>
    <property type="project" value="InterPro"/>
</dbReference>
<dbReference type="EMBL" id="BGPR01099709">
    <property type="protein sequence ID" value="GBM53608.1"/>
    <property type="molecule type" value="Genomic_DNA"/>
</dbReference>
<sequence>MAGGVGFSVCILKDEIQHKILSYKLNTHNTVFKVELVALGEVPSWAVETNYKINILSDSGSSIHAVKDHRTKSKFVNGIKEKFRLTERFVGFAWVKAHIGIPGMSLPIASPNKQALTKK</sequence>
<accession>A0A4Y2GMA8</accession>
<dbReference type="Proteomes" id="UP000499080">
    <property type="component" value="Unassembled WGS sequence"/>
</dbReference>
<dbReference type="InterPro" id="IPR036397">
    <property type="entry name" value="RNaseH_sf"/>
</dbReference>
<dbReference type="Gene3D" id="3.30.420.10">
    <property type="entry name" value="Ribonuclease H-like superfamily/Ribonuclease H"/>
    <property type="match status" value="1"/>
</dbReference>